<dbReference type="Proteomes" id="UP001500665">
    <property type="component" value="Unassembled WGS sequence"/>
</dbReference>
<proteinExistence type="predicted"/>
<dbReference type="InterPro" id="IPR029058">
    <property type="entry name" value="AB_hydrolase_fold"/>
</dbReference>
<name>A0ABN1QS92_9ACTN</name>
<dbReference type="RefSeq" id="WP_344239395.1">
    <property type="nucleotide sequence ID" value="NZ_BAAAHH010000006.1"/>
</dbReference>
<dbReference type="InterPro" id="IPR022742">
    <property type="entry name" value="Hydrolase_4"/>
</dbReference>
<reference evidence="2 3" key="1">
    <citation type="journal article" date="2019" name="Int. J. Syst. Evol. Microbiol.">
        <title>The Global Catalogue of Microorganisms (GCM) 10K type strain sequencing project: providing services to taxonomists for standard genome sequencing and annotation.</title>
        <authorList>
            <consortium name="The Broad Institute Genomics Platform"/>
            <consortium name="The Broad Institute Genome Sequencing Center for Infectious Disease"/>
            <person name="Wu L."/>
            <person name="Ma J."/>
        </authorList>
    </citation>
    <scope>NUCLEOTIDE SEQUENCE [LARGE SCALE GENOMIC DNA]</scope>
    <source>
        <strain evidence="2 3">JCM 10696</strain>
    </source>
</reference>
<dbReference type="EMBL" id="BAAAHH010000006">
    <property type="protein sequence ID" value="GAA0946622.1"/>
    <property type="molecule type" value="Genomic_DNA"/>
</dbReference>
<dbReference type="InterPro" id="IPR051044">
    <property type="entry name" value="MAG_DAG_Lipase"/>
</dbReference>
<organism evidence="2 3">
    <name type="scientific">Actinocorallia libanotica</name>
    <dbReference type="NCBI Taxonomy" id="46162"/>
    <lineage>
        <taxon>Bacteria</taxon>
        <taxon>Bacillati</taxon>
        <taxon>Actinomycetota</taxon>
        <taxon>Actinomycetes</taxon>
        <taxon>Streptosporangiales</taxon>
        <taxon>Thermomonosporaceae</taxon>
        <taxon>Actinocorallia</taxon>
    </lineage>
</organism>
<protein>
    <submittedName>
        <fullName evidence="2">Alpha/beta hydrolase</fullName>
    </submittedName>
</protein>
<keyword evidence="3" id="KW-1185">Reference proteome</keyword>
<sequence length="314" mass="34618">MEDVLGPDYEAVELPLGHDHEGAVSATLVIRRSPEPTGRAVLYVHGFVDYFFQTHLADFYLAQGFDFYALDLRKYGRSLRPYQTPNMIDSLSDYFTELDEAVRIIREDHDVLLLNGHSTGGLIAALWADRVKGRGLVQGLFLNSPFFDLNEPAPARIAGTGLARALRGIRPQAVLPAGLSPVYVTTIHRDHEGEWDFDLRLKPLEGFPVRAGWLAAVRRGQKRLHAGLAIDVPVLVMCSARTVPAKPAGDGITGSDIVLDVEHIARWSPQLGPHLTLVRVQGALHDVVLSARPARERAFTELARWIGAYLPAKG</sequence>
<dbReference type="Pfam" id="PF12146">
    <property type="entry name" value="Hydrolase_4"/>
    <property type="match status" value="1"/>
</dbReference>
<evidence type="ECO:0000259" key="1">
    <source>
        <dbReference type="Pfam" id="PF12146"/>
    </source>
</evidence>
<evidence type="ECO:0000313" key="3">
    <source>
        <dbReference type="Proteomes" id="UP001500665"/>
    </source>
</evidence>
<dbReference type="PANTHER" id="PTHR11614">
    <property type="entry name" value="PHOSPHOLIPASE-RELATED"/>
    <property type="match status" value="1"/>
</dbReference>
<gene>
    <name evidence="2" type="ORF">GCM10009550_21410</name>
</gene>
<comment type="caution">
    <text evidence="2">The sequence shown here is derived from an EMBL/GenBank/DDBJ whole genome shotgun (WGS) entry which is preliminary data.</text>
</comment>
<dbReference type="SUPFAM" id="SSF53474">
    <property type="entry name" value="alpha/beta-Hydrolases"/>
    <property type="match status" value="1"/>
</dbReference>
<dbReference type="GO" id="GO:0016787">
    <property type="term" value="F:hydrolase activity"/>
    <property type="evidence" value="ECO:0007669"/>
    <property type="project" value="UniProtKB-KW"/>
</dbReference>
<feature type="domain" description="Serine aminopeptidase S33" evidence="1">
    <location>
        <begin position="39"/>
        <end position="240"/>
    </location>
</feature>
<evidence type="ECO:0000313" key="2">
    <source>
        <dbReference type="EMBL" id="GAA0946622.1"/>
    </source>
</evidence>
<accession>A0ABN1QS92</accession>
<keyword evidence="2" id="KW-0378">Hydrolase</keyword>
<dbReference type="Gene3D" id="3.40.50.1820">
    <property type="entry name" value="alpha/beta hydrolase"/>
    <property type="match status" value="1"/>
</dbReference>